<dbReference type="AlphaFoldDB" id="A0A8J2U6E2"/>
<dbReference type="RefSeq" id="WP_188927435.1">
    <property type="nucleotide sequence ID" value="NZ_BMJC01000001.1"/>
</dbReference>
<evidence type="ECO:0000313" key="2">
    <source>
        <dbReference type="Proteomes" id="UP000607559"/>
    </source>
</evidence>
<sequence length="139" mass="15721">MELAQTLRYLVANDPDHKILVGKLGSNDAAPEAMPFLDLAGQLIGAGFHVHFPRANPSKRNRDVIVTDRKTGVEVCIEVSHLSASEEREKFDQNYRHLAHLFRHFDKQVAANREIVRPDLHSPTPKTPAIHYYMADNDV</sequence>
<organism evidence="1 2">
    <name type="scientific">Puia dinghuensis</name>
    <dbReference type="NCBI Taxonomy" id="1792502"/>
    <lineage>
        <taxon>Bacteria</taxon>
        <taxon>Pseudomonadati</taxon>
        <taxon>Bacteroidota</taxon>
        <taxon>Chitinophagia</taxon>
        <taxon>Chitinophagales</taxon>
        <taxon>Chitinophagaceae</taxon>
        <taxon>Puia</taxon>
    </lineage>
</organism>
<gene>
    <name evidence="1" type="ORF">GCM10011511_00890</name>
</gene>
<accession>A0A8J2U6E2</accession>
<comment type="caution">
    <text evidence="1">The sequence shown here is derived from an EMBL/GenBank/DDBJ whole genome shotgun (WGS) entry which is preliminary data.</text>
</comment>
<evidence type="ECO:0000313" key="1">
    <source>
        <dbReference type="EMBL" id="GGA81765.1"/>
    </source>
</evidence>
<reference evidence="1" key="2">
    <citation type="submission" date="2020-09" db="EMBL/GenBank/DDBJ databases">
        <authorList>
            <person name="Sun Q."/>
            <person name="Zhou Y."/>
        </authorList>
    </citation>
    <scope>NUCLEOTIDE SEQUENCE</scope>
    <source>
        <strain evidence="1">CGMCC 1.15448</strain>
    </source>
</reference>
<protein>
    <submittedName>
        <fullName evidence="1">Uncharacterized protein</fullName>
    </submittedName>
</protein>
<dbReference type="EMBL" id="BMJC01000001">
    <property type="protein sequence ID" value="GGA81765.1"/>
    <property type="molecule type" value="Genomic_DNA"/>
</dbReference>
<name>A0A8J2U6E2_9BACT</name>
<keyword evidence="2" id="KW-1185">Reference proteome</keyword>
<proteinExistence type="predicted"/>
<reference evidence="1" key="1">
    <citation type="journal article" date="2014" name="Int. J. Syst. Evol. Microbiol.">
        <title>Complete genome sequence of Corynebacterium casei LMG S-19264T (=DSM 44701T), isolated from a smear-ripened cheese.</title>
        <authorList>
            <consortium name="US DOE Joint Genome Institute (JGI-PGF)"/>
            <person name="Walter F."/>
            <person name="Albersmeier A."/>
            <person name="Kalinowski J."/>
            <person name="Ruckert C."/>
        </authorList>
    </citation>
    <scope>NUCLEOTIDE SEQUENCE</scope>
    <source>
        <strain evidence="1">CGMCC 1.15448</strain>
    </source>
</reference>
<dbReference type="Proteomes" id="UP000607559">
    <property type="component" value="Unassembled WGS sequence"/>
</dbReference>